<reference evidence="1 2" key="1">
    <citation type="submission" date="2019-09" db="EMBL/GenBank/DDBJ databases">
        <title>A chromosome-level genome assembly of the Chinese tupelo Nyssa sinensis.</title>
        <authorList>
            <person name="Yang X."/>
            <person name="Kang M."/>
            <person name="Yang Y."/>
            <person name="Xiong H."/>
            <person name="Wang M."/>
            <person name="Zhang Z."/>
            <person name="Wang Z."/>
            <person name="Wu H."/>
            <person name="Ma T."/>
            <person name="Liu J."/>
            <person name="Xi Z."/>
        </authorList>
    </citation>
    <scope>NUCLEOTIDE SEQUENCE [LARGE SCALE GENOMIC DNA]</scope>
    <source>
        <strain evidence="1">J267</strain>
        <tissue evidence="1">Leaf</tissue>
    </source>
</reference>
<sequence length="95" mass="10526">MLVAYEAGTRVQVELEIKALNSFAIAERHSGYFYAVVKHDGFSGVEESMVDSCARGCDVEMGGMKLEGEEDVEDGMGPRIEKEVLEEPKELRIGR</sequence>
<organism evidence="1 2">
    <name type="scientific">Nyssa sinensis</name>
    <dbReference type="NCBI Taxonomy" id="561372"/>
    <lineage>
        <taxon>Eukaryota</taxon>
        <taxon>Viridiplantae</taxon>
        <taxon>Streptophyta</taxon>
        <taxon>Embryophyta</taxon>
        <taxon>Tracheophyta</taxon>
        <taxon>Spermatophyta</taxon>
        <taxon>Magnoliopsida</taxon>
        <taxon>eudicotyledons</taxon>
        <taxon>Gunneridae</taxon>
        <taxon>Pentapetalae</taxon>
        <taxon>asterids</taxon>
        <taxon>Cornales</taxon>
        <taxon>Nyssaceae</taxon>
        <taxon>Nyssa</taxon>
    </lineage>
</organism>
<dbReference type="EMBL" id="CM018049">
    <property type="protein sequence ID" value="KAA8519976.1"/>
    <property type="molecule type" value="Genomic_DNA"/>
</dbReference>
<gene>
    <name evidence="1" type="ORF">F0562_014226</name>
</gene>
<evidence type="ECO:0000313" key="2">
    <source>
        <dbReference type="Proteomes" id="UP000325577"/>
    </source>
</evidence>
<accession>A0A5J4ZQI9</accession>
<protein>
    <submittedName>
        <fullName evidence="1">Uncharacterized protein</fullName>
    </submittedName>
</protein>
<dbReference type="AlphaFoldDB" id="A0A5J4ZQI9"/>
<keyword evidence="2" id="KW-1185">Reference proteome</keyword>
<dbReference type="Proteomes" id="UP000325577">
    <property type="component" value="Linkage Group LG6"/>
</dbReference>
<name>A0A5J4ZQI9_9ASTE</name>
<proteinExistence type="predicted"/>
<evidence type="ECO:0000313" key="1">
    <source>
        <dbReference type="EMBL" id="KAA8519976.1"/>
    </source>
</evidence>